<dbReference type="OrthoDB" id="428260at2759"/>
<feature type="domain" description="Beta-lactamase-related" evidence="3">
    <location>
        <begin position="26"/>
        <end position="376"/>
    </location>
</feature>
<protein>
    <recommendedName>
        <fullName evidence="3">Beta-lactamase-related domain-containing protein</fullName>
    </recommendedName>
</protein>
<proteinExistence type="inferred from homology"/>
<gene>
    <name evidence="4" type="ORF">HIM_06871</name>
</gene>
<evidence type="ECO:0000313" key="4">
    <source>
        <dbReference type="EMBL" id="KJZ73753.1"/>
    </source>
</evidence>
<dbReference type="SUPFAM" id="SSF56601">
    <property type="entry name" value="beta-lactamase/transpeptidase-like"/>
    <property type="match status" value="1"/>
</dbReference>
<evidence type="ECO:0000256" key="1">
    <source>
        <dbReference type="ARBA" id="ARBA00009009"/>
    </source>
</evidence>
<organism evidence="4 5">
    <name type="scientific">Hirsutella minnesotensis 3608</name>
    <dbReference type="NCBI Taxonomy" id="1043627"/>
    <lineage>
        <taxon>Eukaryota</taxon>
        <taxon>Fungi</taxon>
        <taxon>Dikarya</taxon>
        <taxon>Ascomycota</taxon>
        <taxon>Pezizomycotina</taxon>
        <taxon>Sordariomycetes</taxon>
        <taxon>Hypocreomycetidae</taxon>
        <taxon>Hypocreales</taxon>
        <taxon>Ophiocordycipitaceae</taxon>
        <taxon>Hirsutella</taxon>
    </lineage>
</organism>
<dbReference type="Pfam" id="PF00144">
    <property type="entry name" value="Beta-lactamase"/>
    <property type="match status" value="1"/>
</dbReference>
<dbReference type="Proteomes" id="UP000054481">
    <property type="component" value="Unassembled WGS sequence"/>
</dbReference>
<dbReference type="Gene3D" id="3.40.710.10">
    <property type="entry name" value="DD-peptidase/beta-lactamase superfamily"/>
    <property type="match status" value="1"/>
</dbReference>
<keyword evidence="5" id="KW-1185">Reference proteome</keyword>
<dbReference type="InterPro" id="IPR050789">
    <property type="entry name" value="Diverse_Enzym_Activities"/>
</dbReference>
<keyword evidence="2" id="KW-0378">Hydrolase</keyword>
<evidence type="ECO:0000313" key="5">
    <source>
        <dbReference type="Proteomes" id="UP000054481"/>
    </source>
</evidence>
<dbReference type="InterPro" id="IPR001466">
    <property type="entry name" value="Beta-lactam-related"/>
</dbReference>
<evidence type="ECO:0000259" key="3">
    <source>
        <dbReference type="Pfam" id="PF00144"/>
    </source>
</evidence>
<accession>A0A0F7ZTV1</accession>
<name>A0A0F7ZTV1_9HYPO</name>
<sequence length="407" mass="43966">MGSLDCPSSKSLDQILDRQVSDETGTKLPNACFSVIGKNGTLYSAARGSRDLARSQPVSMDSCFWIASLTKLSTAVATLIAVERGLVTLDQNVRDIVPELSEIDVLEGFDDSGAPCLRKCTSPISLRQLLSHSSGFCYDKQHEGLQRWAAHVGKKEGIFTGSYAGYLFPLVFEPGQGWAYGPGMDWAGRTIEIVAKQDLESFMQDNIWTPLNMRCTTFRPWTRPDLEDRLVSMALRKPDGSLAEGRVPYAYPAPDCCGGVGLYSTPADQTKLLCALVAGGAGIISPASIDSLLRPQTADPAFFVSEVCGSKRAHLGQTWPKGSTGDFGLSSSINAQRFPGRRAAHSANWQGMPGIHAWLDRTSGIAGLFCTQIIPPGDEAATDCFCTLEEEAYRLYGPGYADATQLE</sequence>
<dbReference type="GO" id="GO:0016787">
    <property type="term" value="F:hydrolase activity"/>
    <property type="evidence" value="ECO:0007669"/>
    <property type="project" value="UniProtKB-KW"/>
</dbReference>
<evidence type="ECO:0000256" key="2">
    <source>
        <dbReference type="ARBA" id="ARBA00022801"/>
    </source>
</evidence>
<dbReference type="InterPro" id="IPR012338">
    <property type="entry name" value="Beta-lactam/transpept-like"/>
</dbReference>
<dbReference type="PANTHER" id="PTHR43283:SF17">
    <property type="entry name" value="(LOVD), PUTATIVE (AFU_ORTHOLOGUE AFUA_5G00920)-RELATED"/>
    <property type="match status" value="1"/>
</dbReference>
<comment type="similarity">
    <text evidence="1">Belongs to the class-A beta-lactamase family.</text>
</comment>
<dbReference type="EMBL" id="KQ030532">
    <property type="protein sequence ID" value="KJZ73753.1"/>
    <property type="molecule type" value="Genomic_DNA"/>
</dbReference>
<reference evidence="4 5" key="1">
    <citation type="journal article" date="2014" name="Genome Biol. Evol.">
        <title>Comparative genomics and transcriptomics analyses reveal divergent lifestyle features of nematode endoparasitic fungus Hirsutella minnesotensis.</title>
        <authorList>
            <person name="Lai Y."/>
            <person name="Liu K."/>
            <person name="Zhang X."/>
            <person name="Zhang X."/>
            <person name="Li K."/>
            <person name="Wang N."/>
            <person name="Shu C."/>
            <person name="Wu Y."/>
            <person name="Wang C."/>
            <person name="Bushley K.E."/>
            <person name="Xiang M."/>
            <person name="Liu X."/>
        </authorList>
    </citation>
    <scope>NUCLEOTIDE SEQUENCE [LARGE SCALE GENOMIC DNA]</scope>
    <source>
        <strain evidence="4 5">3608</strain>
    </source>
</reference>
<dbReference type="PANTHER" id="PTHR43283">
    <property type="entry name" value="BETA-LACTAMASE-RELATED"/>
    <property type="match status" value="1"/>
</dbReference>
<dbReference type="AlphaFoldDB" id="A0A0F7ZTV1"/>